<accession>A0AAU9I885</accession>
<dbReference type="AlphaFoldDB" id="A0AAU9I885"/>
<gene>
    <name evidence="1" type="ORF">BSTOLATCC_MIC3782</name>
</gene>
<evidence type="ECO:0000313" key="2">
    <source>
        <dbReference type="Proteomes" id="UP001162131"/>
    </source>
</evidence>
<keyword evidence="2" id="KW-1185">Reference proteome</keyword>
<name>A0AAU9I885_9CILI</name>
<dbReference type="Proteomes" id="UP001162131">
    <property type="component" value="Unassembled WGS sequence"/>
</dbReference>
<organism evidence="1 2">
    <name type="scientific">Blepharisma stoltei</name>
    <dbReference type="NCBI Taxonomy" id="1481888"/>
    <lineage>
        <taxon>Eukaryota</taxon>
        <taxon>Sar</taxon>
        <taxon>Alveolata</taxon>
        <taxon>Ciliophora</taxon>
        <taxon>Postciliodesmatophora</taxon>
        <taxon>Heterotrichea</taxon>
        <taxon>Heterotrichida</taxon>
        <taxon>Blepharismidae</taxon>
        <taxon>Blepharisma</taxon>
    </lineage>
</organism>
<proteinExistence type="predicted"/>
<dbReference type="EMBL" id="CAJZBQ010000004">
    <property type="protein sequence ID" value="CAG9311493.1"/>
    <property type="molecule type" value="Genomic_DNA"/>
</dbReference>
<protein>
    <submittedName>
        <fullName evidence="1">Uncharacterized protein</fullName>
    </submittedName>
</protein>
<comment type="caution">
    <text evidence="1">The sequence shown here is derived from an EMBL/GenBank/DDBJ whole genome shotgun (WGS) entry which is preliminary data.</text>
</comment>
<evidence type="ECO:0000313" key="1">
    <source>
        <dbReference type="EMBL" id="CAG9311493.1"/>
    </source>
</evidence>
<reference evidence="1" key="1">
    <citation type="submission" date="2021-09" db="EMBL/GenBank/DDBJ databases">
        <authorList>
            <consortium name="AG Swart"/>
            <person name="Singh M."/>
            <person name="Singh A."/>
            <person name="Seah K."/>
            <person name="Emmerich C."/>
        </authorList>
    </citation>
    <scope>NUCLEOTIDE SEQUENCE</scope>
    <source>
        <strain evidence="1">ATCC30299</strain>
    </source>
</reference>
<sequence length="254" mass="29975">MKGKALIAIRLQKPRQSFNFKQNPFGIIRGRSEELRSASPRERRLENKIYLKSVTPNIPLIHRPESQLETSQSLLNESYPELKEYSQKRARHTPNKLSEPVKFENFVEENQTKFVEYCCKMETGKLSELDVELFPEELREKNVYITECRPTRLISSSFAGQMAYKLEKKKKHKKRRVNTSLLSSMLESFYEKKATINYENIKENKYMPFINSHEPSINLDKDKFHKRKSVSLAINSSQRRDKIRILTRSLLPDM</sequence>